<organism evidence="4 5">
    <name type="scientific">Micavibrio aeruginosavorus</name>
    <dbReference type="NCBI Taxonomy" id="349221"/>
    <lineage>
        <taxon>Bacteria</taxon>
        <taxon>Pseudomonadati</taxon>
        <taxon>Bdellovibrionota</taxon>
        <taxon>Bdellovibrionia</taxon>
        <taxon>Bdellovibrionales</taxon>
        <taxon>Pseudobdellovibrionaceae</taxon>
        <taxon>Micavibrio</taxon>
    </lineage>
</organism>
<accession>A0A2W5BV77</accession>
<dbReference type="CDD" id="cd08497">
    <property type="entry name" value="MbnE-like"/>
    <property type="match status" value="1"/>
</dbReference>
<dbReference type="GO" id="GO:0043190">
    <property type="term" value="C:ATP-binding cassette (ABC) transporter complex"/>
    <property type="evidence" value="ECO:0007669"/>
    <property type="project" value="InterPro"/>
</dbReference>
<dbReference type="InterPro" id="IPR030678">
    <property type="entry name" value="Peptide/Ni-bd"/>
</dbReference>
<reference evidence="4 5" key="1">
    <citation type="submission" date="2017-08" db="EMBL/GenBank/DDBJ databases">
        <title>Infants hospitalized years apart are colonized by the same room-sourced microbial strains.</title>
        <authorList>
            <person name="Brooks B."/>
            <person name="Olm M.R."/>
            <person name="Firek B.A."/>
            <person name="Baker R."/>
            <person name="Thomas B.C."/>
            <person name="Morowitz M.J."/>
            <person name="Banfield J.F."/>
        </authorList>
    </citation>
    <scope>NUCLEOTIDE SEQUENCE [LARGE SCALE GENOMIC DNA]</scope>
    <source>
        <strain evidence="4">S2_018_000_R2_104</strain>
    </source>
</reference>
<evidence type="ECO:0000313" key="4">
    <source>
        <dbReference type="EMBL" id="PZO87011.1"/>
    </source>
</evidence>
<dbReference type="PIRSF" id="PIRSF002741">
    <property type="entry name" value="MppA"/>
    <property type="match status" value="1"/>
</dbReference>
<name>A0A2W5BV77_9BACT</name>
<feature type="signal peptide" evidence="2">
    <location>
        <begin position="1"/>
        <end position="23"/>
    </location>
</feature>
<gene>
    <name evidence="4" type="ORF">DI626_04975</name>
</gene>
<dbReference type="GO" id="GO:0042884">
    <property type="term" value="P:microcin transport"/>
    <property type="evidence" value="ECO:0007669"/>
    <property type="project" value="TreeGrafter"/>
</dbReference>
<feature type="chain" id="PRO_5016132479" description="Solute-binding protein family 5 domain-containing protein" evidence="2">
    <location>
        <begin position="24"/>
        <end position="482"/>
    </location>
</feature>
<comment type="caution">
    <text evidence="4">The sequence shown here is derived from an EMBL/GenBank/DDBJ whole genome shotgun (WGS) entry which is preliminary data.</text>
</comment>
<evidence type="ECO:0000256" key="2">
    <source>
        <dbReference type="SAM" id="SignalP"/>
    </source>
</evidence>
<feature type="non-terminal residue" evidence="4">
    <location>
        <position position="482"/>
    </location>
</feature>
<dbReference type="GO" id="GO:0015833">
    <property type="term" value="P:peptide transport"/>
    <property type="evidence" value="ECO:0007669"/>
    <property type="project" value="TreeGrafter"/>
</dbReference>
<sequence length="482" mass="53927">MLTKILFLAALAVAVFAPFPLSAQDSVKPQAAISMHGDMKYKAGFTHFDYVNPDAPKGGTLKLHSVGTFDSLNPFIIKGAPAAGMTFLGQSYVYDSLMDQSDDEPFSMYGLLAETIERPKDNSWVAFNLRPEAKWADGKPVTAEDVVWTFKTVMEKGAPFFKAYYGDVTKVEATSERRVKFTFGHNDNAELPLIIAQMAVLPKHYWAAEGRDLGQTTLTPPLGSGAYKVVTVKPGSSIEYVRNADYWGKDLPVNKGRYNFDRIVIDYYKDNNVALEAFLAGQYDYRLENTAKLWETAYNAPAVRDGRIVKEQVAHERPAGMQGYIYNIRRPVFADPKVRQAMAHAFDFEWSNKQFAYGAYKRSDSFFDNSDLAAPEGAPAGRELEILEQYRGKIPDSVFTTRYAPPKNDGTGNMRENLRIAASLLDEAGWKVGKDGMRVNAKGEKLTFEIIDANPMFERWTLPFIANLKKIGVNATFRVLDP</sequence>
<feature type="domain" description="Solute-binding protein family 5" evidence="3">
    <location>
        <begin position="109"/>
        <end position="481"/>
    </location>
</feature>
<keyword evidence="1 2" id="KW-0732">Signal</keyword>
<dbReference type="Proteomes" id="UP000249557">
    <property type="component" value="Unassembled WGS sequence"/>
</dbReference>
<dbReference type="Gene3D" id="3.40.190.10">
    <property type="entry name" value="Periplasmic binding protein-like II"/>
    <property type="match status" value="1"/>
</dbReference>
<dbReference type="InterPro" id="IPR000914">
    <property type="entry name" value="SBP_5_dom"/>
</dbReference>
<dbReference type="SUPFAM" id="SSF53850">
    <property type="entry name" value="Periplasmic binding protein-like II"/>
    <property type="match status" value="1"/>
</dbReference>
<protein>
    <recommendedName>
        <fullName evidence="3">Solute-binding protein family 5 domain-containing protein</fullName>
    </recommendedName>
</protein>
<dbReference type="GO" id="GO:0030288">
    <property type="term" value="C:outer membrane-bounded periplasmic space"/>
    <property type="evidence" value="ECO:0007669"/>
    <property type="project" value="TreeGrafter"/>
</dbReference>
<dbReference type="EMBL" id="QFNK01000078">
    <property type="protein sequence ID" value="PZO87011.1"/>
    <property type="molecule type" value="Genomic_DNA"/>
</dbReference>
<dbReference type="GO" id="GO:1904680">
    <property type="term" value="F:peptide transmembrane transporter activity"/>
    <property type="evidence" value="ECO:0007669"/>
    <property type="project" value="TreeGrafter"/>
</dbReference>
<dbReference type="Pfam" id="PF00496">
    <property type="entry name" value="SBP_bac_5"/>
    <property type="match status" value="1"/>
</dbReference>
<evidence type="ECO:0000313" key="5">
    <source>
        <dbReference type="Proteomes" id="UP000249557"/>
    </source>
</evidence>
<evidence type="ECO:0000256" key="1">
    <source>
        <dbReference type="ARBA" id="ARBA00022729"/>
    </source>
</evidence>
<dbReference type="Gene3D" id="3.10.105.10">
    <property type="entry name" value="Dipeptide-binding Protein, Domain 3"/>
    <property type="match status" value="1"/>
</dbReference>
<dbReference type="InterPro" id="IPR039424">
    <property type="entry name" value="SBP_5"/>
</dbReference>
<dbReference type="PANTHER" id="PTHR30290">
    <property type="entry name" value="PERIPLASMIC BINDING COMPONENT OF ABC TRANSPORTER"/>
    <property type="match status" value="1"/>
</dbReference>
<evidence type="ECO:0000259" key="3">
    <source>
        <dbReference type="Pfam" id="PF00496"/>
    </source>
</evidence>
<dbReference type="AlphaFoldDB" id="A0A2W5BV77"/>
<proteinExistence type="predicted"/>
<dbReference type="PANTHER" id="PTHR30290:SF64">
    <property type="entry name" value="ABC TRANSPORTER PERIPLASMIC BINDING PROTEIN"/>
    <property type="match status" value="1"/>
</dbReference>